<name>A0A2T3B4H7_AMORE</name>
<organism evidence="3 4">
    <name type="scientific">Amorphotheca resinae ATCC 22711</name>
    <dbReference type="NCBI Taxonomy" id="857342"/>
    <lineage>
        <taxon>Eukaryota</taxon>
        <taxon>Fungi</taxon>
        <taxon>Dikarya</taxon>
        <taxon>Ascomycota</taxon>
        <taxon>Pezizomycotina</taxon>
        <taxon>Leotiomycetes</taxon>
        <taxon>Helotiales</taxon>
        <taxon>Amorphothecaceae</taxon>
        <taxon>Amorphotheca</taxon>
    </lineage>
</organism>
<dbReference type="AlphaFoldDB" id="A0A2T3B4H7"/>
<dbReference type="GeneID" id="36576210"/>
<evidence type="ECO:0000313" key="3">
    <source>
        <dbReference type="EMBL" id="PSS20531.1"/>
    </source>
</evidence>
<dbReference type="Pfam" id="PF10056">
    <property type="entry name" value="DUF2293"/>
    <property type="match status" value="1"/>
</dbReference>
<dbReference type="PANTHER" id="PTHR38113:SF1">
    <property type="entry name" value="DUF2293 DOMAIN-CONTAINING PROTEIN"/>
    <property type="match status" value="1"/>
</dbReference>
<dbReference type="Proteomes" id="UP000241818">
    <property type="component" value="Unassembled WGS sequence"/>
</dbReference>
<dbReference type="PANTHER" id="PTHR38113">
    <property type="match status" value="1"/>
</dbReference>
<evidence type="ECO:0000259" key="2">
    <source>
        <dbReference type="Pfam" id="PF10056"/>
    </source>
</evidence>
<evidence type="ECO:0000313" key="4">
    <source>
        <dbReference type="Proteomes" id="UP000241818"/>
    </source>
</evidence>
<feature type="region of interest" description="Disordered" evidence="1">
    <location>
        <begin position="364"/>
        <end position="429"/>
    </location>
</feature>
<protein>
    <recommendedName>
        <fullName evidence="2">DUF2293 domain-containing protein</fullName>
    </recommendedName>
</protein>
<feature type="compositionally biased region" description="Acidic residues" evidence="1">
    <location>
        <begin position="297"/>
        <end position="316"/>
    </location>
</feature>
<dbReference type="OrthoDB" id="5288828at2759"/>
<sequence>MKMVKKKKNAARRSAREEHKLAKNAKKEHRKRDRKTYTADMWAVPPPSHLVARLEVPKHKSKYHSYFEFAENTEKKKKKLEFKVTDDSNPPPGFKFVPIGDPTLTSACKELSRERDAMIFIVSGSKEENSKISEHIYRTGYHFRESIVDEAREMVGETTVSITADGSRKAEPIPESQEEINKQADGAIRDLFPRIPNTDRQMIIEHAFKKGAMFHGEPTVGLQPGIPLSRRVQLAVLAHIRHTHTRYDQLLKETTWMNARKAVEPVCLDVLVKWRGDEETGRDQMDEILREVVIITDTEESEESSDDDDSSGEEGEITSSSSASLSQPNSRTQNRCAPMSIPVAEPGALGQLNQNSDIETTAPVAVSSQNHSKRNVKAQRDKRAQRGFKRYQAAWEQAVSRREAQGNTPADTPYEDLTSRKRQQGVVSPIQEPNQYIVKPTTNPQGTAYGAPEQRRYPDSIHARRPEPSYSQQRLAPQLFVDRNEVMVRPQAERSAYFQDAPPRIGTSSYQSREQRLPLMVRGTPPSQGLQDLLVPSIETGSSDALVESPRPELRREIYRGFDQDSYPRRAVERRRQSPAGHQVIVINDNSPQAKRRRVIEEDDFGHFRPVPLHNERVYSIAPHADSHLMPASSLQPRNFHTQNPRTPCQSSQDLLRDTQQSLTGPSGERIPVYDAPVESGYLATTPSHFRRTEIGVGSGYQWEVPHTRGEMDFPRHLPDNVNENLYLRQPVAEEFRMVDRGQAVRLKEPDFGPMNQGQRSSSSSVPVPYRVSRSYEMNPDPVYPDQAFIHTFSQSRHDPPLPKARDGTNLPPERSHQNFVSQDNIPQRFEDQSARSFTTVRPAQARSPVQYVERPMYYREDIREPALHEQGQTQNLGRRYIVERPPATMRERPPPPESGGDSPIYVRTVPRHQVIALE</sequence>
<feature type="compositionally biased region" description="Basic and acidic residues" evidence="1">
    <location>
        <begin position="796"/>
        <end position="807"/>
    </location>
</feature>
<keyword evidence="4" id="KW-1185">Reference proteome</keyword>
<feature type="domain" description="DUF2293" evidence="2">
    <location>
        <begin position="187"/>
        <end position="275"/>
    </location>
</feature>
<proteinExistence type="predicted"/>
<feature type="region of interest" description="Disordered" evidence="1">
    <location>
        <begin position="295"/>
        <end position="337"/>
    </location>
</feature>
<feature type="compositionally biased region" description="Basic residues" evidence="1">
    <location>
        <begin position="22"/>
        <end position="34"/>
    </location>
</feature>
<evidence type="ECO:0000256" key="1">
    <source>
        <dbReference type="SAM" id="MobiDB-lite"/>
    </source>
</evidence>
<feature type="region of interest" description="Disordered" evidence="1">
    <location>
        <begin position="749"/>
        <end position="768"/>
    </location>
</feature>
<dbReference type="InterPro" id="IPR018744">
    <property type="entry name" value="DUF2293"/>
</dbReference>
<dbReference type="EMBL" id="KZ679010">
    <property type="protein sequence ID" value="PSS20531.1"/>
    <property type="molecule type" value="Genomic_DNA"/>
</dbReference>
<dbReference type="InParanoid" id="A0A2T3B4H7"/>
<reference evidence="3 4" key="1">
    <citation type="journal article" date="2018" name="New Phytol.">
        <title>Comparative genomics and transcriptomics depict ericoid mycorrhizal fungi as versatile saprotrophs and plant mutualists.</title>
        <authorList>
            <person name="Martino E."/>
            <person name="Morin E."/>
            <person name="Grelet G.A."/>
            <person name="Kuo A."/>
            <person name="Kohler A."/>
            <person name="Daghino S."/>
            <person name="Barry K.W."/>
            <person name="Cichocki N."/>
            <person name="Clum A."/>
            <person name="Dockter R.B."/>
            <person name="Hainaut M."/>
            <person name="Kuo R.C."/>
            <person name="LaButti K."/>
            <person name="Lindahl B.D."/>
            <person name="Lindquist E.A."/>
            <person name="Lipzen A."/>
            <person name="Khouja H.R."/>
            <person name="Magnuson J."/>
            <person name="Murat C."/>
            <person name="Ohm R.A."/>
            <person name="Singer S.W."/>
            <person name="Spatafora J.W."/>
            <person name="Wang M."/>
            <person name="Veneault-Fourrey C."/>
            <person name="Henrissat B."/>
            <person name="Grigoriev I.V."/>
            <person name="Martin F.M."/>
            <person name="Perotto S."/>
        </authorList>
    </citation>
    <scope>NUCLEOTIDE SEQUENCE [LARGE SCALE GENOMIC DNA]</scope>
    <source>
        <strain evidence="3 4">ATCC 22711</strain>
    </source>
</reference>
<feature type="region of interest" description="Disordered" evidence="1">
    <location>
        <begin position="864"/>
        <end position="909"/>
    </location>
</feature>
<accession>A0A2T3B4H7</accession>
<gene>
    <name evidence="3" type="ORF">M430DRAFT_50192</name>
</gene>
<dbReference type="RefSeq" id="XP_024721801.1">
    <property type="nucleotide sequence ID" value="XM_024868129.1"/>
</dbReference>
<dbReference type="STRING" id="857342.A0A2T3B4H7"/>
<feature type="compositionally biased region" description="Basic residues" evidence="1">
    <location>
        <begin position="1"/>
        <end position="13"/>
    </location>
</feature>
<feature type="region of interest" description="Disordered" evidence="1">
    <location>
        <begin position="794"/>
        <end position="827"/>
    </location>
</feature>
<feature type="region of interest" description="Disordered" evidence="1">
    <location>
        <begin position="1"/>
        <end position="40"/>
    </location>
</feature>
<feature type="compositionally biased region" description="Polar residues" evidence="1">
    <location>
        <begin position="323"/>
        <end position="335"/>
    </location>
</feature>